<evidence type="ECO:0000313" key="17">
    <source>
        <dbReference type="Proteomes" id="UP000546213"/>
    </source>
</evidence>
<dbReference type="Pfam" id="PF01179">
    <property type="entry name" value="Cu_amine_oxid"/>
    <property type="match status" value="1"/>
</dbReference>
<dbReference type="InterPro" id="IPR036640">
    <property type="entry name" value="ABC1_TM_sf"/>
</dbReference>
<dbReference type="GO" id="GO:0005507">
    <property type="term" value="F:copper ion binding"/>
    <property type="evidence" value="ECO:0007669"/>
    <property type="project" value="InterPro"/>
</dbReference>
<dbReference type="CDD" id="cd18580">
    <property type="entry name" value="ABC_6TM_ABCC_D2"/>
    <property type="match status" value="1"/>
</dbReference>
<dbReference type="FunFam" id="3.10.450.40:FF:000018">
    <property type="entry name" value="Amine oxidase"/>
    <property type="match status" value="1"/>
</dbReference>
<proteinExistence type="inferred from homology"/>
<dbReference type="InterPro" id="IPR015798">
    <property type="entry name" value="Cu_amine_oxidase_C"/>
</dbReference>
<dbReference type="EMBL" id="JAAOAS010000379">
    <property type="protein sequence ID" value="KAF5577603.1"/>
    <property type="molecule type" value="Genomic_DNA"/>
</dbReference>
<name>A0A8H5KQI4_9HYPO</name>
<accession>A0A8H5KQI4</accession>
<keyword evidence="17" id="KW-1185">Reference proteome</keyword>
<dbReference type="InterPro" id="IPR016182">
    <property type="entry name" value="Cu_amine_oxidase_N-reg"/>
</dbReference>
<keyword evidence="9 13" id="KW-1133">Transmembrane helix</keyword>
<dbReference type="GO" id="GO:0048038">
    <property type="term" value="F:quinone binding"/>
    <property type="evidence" value="ECO:0007669"/>
    <property type="project" value="InterPro"/>
</dbReference>
<feature type="transmembrane region" description="Helical" evidence="13">
    <location>
        <begin position="1004"/>
        <end position="1023"/>
    </location>
</feature>
<dbReference type="InterPro" id="IPR003593">
    <property type="entry name" value="AAA+_ATPase"/>
</dbReference>
<dbReference type="Gene3D" id="1.20.1560.10">
    <property type="entry name" value="ABC transporter type 1, transmembrane domain"/>
    <property type="match status" value="2"/>
</dbReference>
<dbReference type="SUPFAM" id="SSF52540">
    <property type="entry name" value="P-loop containing nucleoside triphosphate hydrolases"/>
    <property type="match status" value="2"/>
</dbReference>
<evidence type="ECO:0000256" key="2">
    <source>
        <dbReference type="ARBA" id="ARBA00004651"/>
    </source>
</evidence>
<keyword evidence="7" id="KW-0547">Nucleotide-binding</keyword>
<dbReference type="PROSITE" id="PS00211">
    <property type="entry name" value="ABC_TRANSPORTER_1"/>
    <property type="match status" value="2"/>
</dbReference>
<dbReference type="Gene3D" id="3.10.450.40">
    <property type="match status" value="2"/>
</dbReference>
<evidence type="ECO:0000256" key="9">
    <source>
        <dbReference type="ARBA" id="ARBA00022989"/>
    </source>
</evidence>
<dbReference type="GO" id="GO:0140359">
    <property type="term" value="F:ABC-type transporter activity"/>
    <property type="evidence" value="ECO:0007669"/>
    <property type="project" value="InterPro"/>
</dbReference>
<feature type="transmembrane region" description="Helical" evidence="13">
    <location>
        <begin position="1105"/>
        <end position="1133"/>
    </location>
</feature>
<dbReference type="InterPro" id="IPR044746">
    <property type="entry name" value="ABCC_6TM_D1"/>
</dbReference>
<keyword evidence="4" id="KW-0813">Transport</keyword>
<dbReference type="PANTHER" id="PTHR24223">
    <property type="entry name" value="ATP-BINDING CASSETTE SUB-FAMILY C"/>
    <property type="match status" value="1"/>
</dbReference>
<dbReference type="SUPFAM" id="SSF90123">
    <property type="entry name" value="ABC transporter transmembrane region"/>
    <property type="match status" value="2"/>
</dbReference>
<comment type="similarity">
    <text evidence="3">Belongs to the ABC transporter superfamily. ABCC family. Conjugate transporter (TC 3.A.1.208) subfamily.</text>
</comment>
<evidence type="ECO:0000256" key="13">
    <source>
        <dbReference type="SAM" id="Phobius"/>
    </source>
</evidence>
<evidence type="ECO:0000256" key="7">
    <source>
        <dbReference type="ARBA" id="ARBA00022741"/>
    </source>
</evidence>
<dbReference type="PANTHER" id="PTHR24223:SF269">
    <property type="entry name" value="ABC MULTIDRUG TRANSPORTER (EUROFUNG)-RELATED"/>
    <property type="match status" value="1"/>
</dbReference>
<feature type="transmembrane region" description="Helical" evidence="13">
    <location>
        <begin position="102"/>
        <end position="121"/>
    </location>
</feature>
<dbReference type="Gene3D" id="3.40.50.300">
    <property type="entry name" value="P-loop containing nucleotide triphosphate hydrolases"/>
    <property type="match status" value="2"/>
</dbReference>
<dbReference type="InterPro" id="IPR044726">
    <property type="entry name" value="ABCC_6TM_D2"/>
</dbReference>
<evidence type="ECO:0000256" key="6">
    <source>
        <dbReference type="ARBA" id="ARBA00022692"/>
    </source>
</evidence>
<dbReference type="FunFam" id="3.40.50.300:FF:000838">
    <property type="entry name" value="ABC multidrug transporter (Eurofung)"/>
    <property type="match status" value="1"/>
</dbReference>
<dbReference type="PROSITE" id="PS50893">
    <property type="entry name" value="ABC_TRANSPORTER_2"/>
    <property type="match status" value="2"/>
</dbReference>
<dbReference type="Pfam" id="PF00005">
    <property type="entry name" value="ABC_tran"/>
    <property type="match status" value="2"/>
</dbReference>
<evidence type="ECO:0000256" key="8">
    <source>
        <dbReference type="ARBA" id="ARBA00022840"/>
    </source>
</evidence>
<feature type="region of interest" description="Disordered" evidence="12">
    <location>
        <begin position="1768"/>
        <end position="1787"/>
    </location>
</feature>
<sequence>MVSLSCDDSFGPYAGGCRGGFDFTLLFEESILTIPITGLVLLAAPCRVLYLLHKNKVKIGFLISWTRSSAVATRASLATAALSFVASIGLLCLSYVEHVYSYRPSTVLILFLLLTALFDATRTRTLWLQGYNRTAAITALIATVVKTLMLAVEAIEKRRFLRPQYRALPPEVTGSVLSHWFFSWQIPMFRSGYSKHLEIEALFPLEKHFKSSYLQKLLQTAWAKASRKGNHSLMLTVLRTLKWPTLSIIFPRLCFIGFTFCQPFLISATLEWAEKDSDSDDMNQGYGLIGAWFLVFMGLAVTSGQYQHLTYRAITMARGQLVSILFDKATDISIAAADPSTALTLMSADIERIDTGWRTAHDVWANLVEIVIAVYLLGRQLGIACLIPVGAAIFSIIGSVIAVSFVMARQAAWLEAIEKRISVTSQMLGSMKGVKMCGLTDVLSARIHALRNDELRISGKFRRLLIWNMVLAYLAPIFAPILTFATYSLVAQSRAGDNNLDINRMFTSLSLFALLNEPISSFVTSLSSLMGSVGSFVRIQAFLNTDIRVDSRIISYDDKSEGPSTPVSVRSEQEKGSVLFEKEPNTAQRGPLLVDSLDGNCIVVKTGSFGYDSTQKPILSDITAQVPLGNLTLVVGPVGSGKSTLLRAFLGEVAVMAGSIHVMNSEIAYCDQTPWHMNGTLRDSIIGFSHVDERWYQKVLQACSLTEDLSQLPNGDLSKIGSKGIVLSGGQSQRVSLARAIYAQKRIMILDDVFSGLDMHTENAVFHNLLGSHGLLRQSNITVIMATSRANRLSYADHIISLDGTGIGCVQGSFDKLTKEDNYVSRLAVASANWTYSQETSVSSSTEPSADALLDAEVLLSEEAKDDAGRRTGDMAIYLYYIRAIGWIPSMIFVFAICAFIVCQSFPTIWLNWWAAANAKDPFTRLGYYLGIYAMLGGLAIVFLVLSTWQMIVTMVPLSGNSFHQSLLKTVLNAPMSFFAATDAGITINRFSQDLQLVDMDLPLSALNTFATFVLCIAEMVLISVGSYYTAIAFPFLFVALWVVQHTYLRTSRQLRFMDLEAKSPLYALFTETIAGLATLRAFGWRDALEKKHHELLDRSQRPFYLLYAAQRWLTLVLDLFVTVIAVLVVVLVTQLRGVLPTGLIGVALVNIIQFSQHLKLLMTFWTTLETHIGAISRIKSFTSDTASEHEPQEKEQPPLIWPSKGQIVFDNVSAGYTPSENVLKNLSLSIEAGQKIGICGRTGSGKSSMVSCLFRMVDLHNGKILVDGLDISTLPREQVRTRLVGVPQDAFLIEGSSVRLNADPAQGLSDAAIEDAMRVVELWDIVTEKGGLDAPIEALHLSHGQKQLFCIARAILRPSPIVVLDEATSSVDSRVDELVQHVIRVRFENRTVISIVHKLQSALEDFDMVAVLDKGELLEFGPPRQLLQQGPENSTFAALGAMYDLLRQQSKDSEMEQCTSSYNFWQLAVMHLTVNLILCLFAVPNGILAYPGPAGPAARPHSLKRLSEYKSSTAGCSSDQEVLIKAPVKNIFQSLTDEEYAHVTAYLHEQKDLNLTAVVNSTSWDNVIVSLDLLQPNKTDTLAYLEGHGPAPVRYARATLQFNSKLQPYIQEYMVGPLPIQKGRTHHEELNYIFTSGRGRINVYNADGEAIAAFNLKIGTEIKDITKELLNGTATGAKTDNLLIAGSDPLIHRNDRVYQWNEFYSAHTGEFYSETVLPTSLQFKVDLTGRDPSKWKVVGWYYDGNFWPTTAAFRKAIKTLKRRPGPVVDGSWTSTDQQGDSFPRDHLYPPISVQPDGPRFGVDREQNYVEWKTGLQLHDVRFKGERLIYEFGLQEALAHYASQDPLHASSAYLDSSYGIGTSQWNLVDGFDCPSHATYLNTTFYISETTHVHPNSLCLFEYDTGYPIQRHLTADYVSATKNIVFTVRSVSTVGNYDYLFEYSFYYDGSISVTVRASGYIQGAFWSGDGDYGYHIHDNLSGSMHDHVINFKLDLDIKGRNNSLMKTEFVPHTQVYPWSDGQSINTMKVNRSYIASEDDGKINWAPNGAASYSVVNKDKLNDFGEAPGYSITPNSGGTAHLTVKSSSALGQAANWANHNLYALQHHDTEPKSAYAFNSHDLNHPAVDFNKFFNGESLDQEDIVLYFNLGMHHLPNTADLPNTVTTKAVSSMMISPQNYFSGDVSRRTVHQVRMSFDKNSNVTEVKRFGVKQPTCALDMNDVAPDLSKFVGEIEIPKFPWNPSGSLQTNPGG</sequence>
<comment type="cofactor">
    <cofactor evidence="1">
        <name>Cu cation</name>
        <dbReference type="ChEBI" id="CHEBI:23378"/>
    </cofactor>
</comment>
<dbReference type="GO" id="GO:0008131">
    <property type="term" value="F:primary methylamine oxidase activity"/>
    <property type="evidence" value="ECO:0007669"/>
    <property type="project" value="InterPro"/>
</dbReference>
<reference evidence="16 17" key="1">
    <citation type="submission" date="2020-05" db="EMBL/GenBank/DDBJ databases">
        <title>Identification and distribution of gene clusters putatively required for synthesis of sphingolipid metabolism inhibitors in phylogenetically diverse species of the filamentous fungus Fusarium.</title>
        <authorList>
            <person name="Kim H.-S."/>
            <person name="Busman M."/>
            <person name="Brown D.W."/>
            <person name="Divon H."/>
            <person name="Uhlig S."/>
            <person name="Proctor R.H."/>
        </authorList>
    </citation>
    <scope>NUCLEOTIDE SEQUENCE [LARGE SCALE GENOMIC DNA]</scope>
    <source>
        <strain evidence="16 17">NRRL 36939</strain>
    </source>
</reference>
<evidence type="ECO:0000259" key="14">
    <source>
        <dbReference type="PROSITE" id="PS50893"/>
    </source>
</evidence>
<dbReference type="FunFam" id="1.20.1560.10:FF:000055">
    <property type="entry name" value="ABC multidrug transporter (Eurofung)"/>
    <property type="match status" value="1"/>
</dbReference>
<feature type="domain" description="ABC transmembrane type-1" evidence="15">
    <location>
        <begin position="892"/>
        <end position="1171"/>
    </location>
</feature>
<evidence type="ECO:0000256" key="11">
    <source>
        <dbReference type="ARBA" id="ARBA00023180"/>
    </source>
</evidence>
<keyword evidence="8" id="KW-0067">ATP-binding</keyword>
<feature type="transmembrane region" description="Helical" evidence="13">
    <location>
        <begin position="31"/>
        <end position="50"/>
    </location>
</feature>
<evidence type="ECO:0000256" key="4">
    <source>
        <dbReference type="ARBA" id="ARBA00022448"/>
    </source>
</evidence>
<protein>
    <submittedName>
        <fullName evidence="16">Multidrug resistance</fullName>
    </submittedName>
</protein>
<dbReference type="SUPFAM" id="SSF49998">
    <property type="entry name" value="Amine oxidase catalytic domain"/>
    <property type="match status" value="1"/>
</dbReference>
<dbReference type="SUPFAM" id="SSF54416">
    <property type="entry name" value="Amine oxidase N-terminal region"/>
    <property type="match status" value="2"/>
</dbReference>
<gene>
    <name evidence="16" type="ORF">FPCIR_12005</name>
</gene>
<evidence type="ECO:0000256" key="5">
    <source>
        <dbReference type="ARBA" id="ARBA00022475"/>
    </source>
</evidence>
<comment type="caution">
    <text evidence="16">The sequence shown here is derived from an EMBL/GenBank/DDBJ whole genome shotgun (WGS) entry which is preliminary data.</text>
</comment>
<comment type="subcellular location">
    <subcellularLocation>
        <location evidence="2">Cell membrane</location>
        <topology evidence="2">Multi-pass membrane protein</topology>
    </subcellularLocation>
</comment>
<dbReference type="Pfam" id="PF00664">
    <property type="entry name" value="ABC_membrane"/>
    <property type="match status" value="2"/>
</dbReference>
<feature type="transmembrane region" description="Helical" evidence="13">
    <location>
        <begin position="880"/>
        <end position="907"/>
    </location>
</feature>
<evidence type="ECO:0000313" key="16">
    <source>
        <dbReference type="EMBL" id="KAF5577603.1"/>
    </source>
</evidence>
<dbReference type="InterPro" id="IPR003439">
    <property type="entry name" value="ABC_transporter-like_ATP-bd"/>
</dbReference>
<keyword evidence="10 13" id="KW-0472">Membrane</keyword>
<feature type="domain" description="ABC transporter" evidence="14">
    <location>
        <begin position="604"/>
        <end position="829"/>
    </location>
</feature>
<feature type="domain" description="ABC transmembrane type-1" evidence="15">
    <location>
        <begin position="253"/>
        <end position="531"/>
    </location>
</feature>
<dbReference type="PRINTS" id="PR00766">
    <property type="entry name" value="CUDAOXIDASE"/>
</dbReference>
<dbReference type="GO" id="GO:0005524">
    <property type="term" value="F:ATP binding"/>
    <property type="evidence" value="ECO:0007669"/>
    <property type="project" value="UniProtKB-KW"/>
</dbReference>
<feature type="transmembrane region" description="Helical" evidence="13">
    <location>
        <begin position="1065"/>
        <end position="1084"/>
    </location>
</feature>
<feature type="transmembrane region" description="Helical" evidence="13">
    <location>
        <begin position="71"/>
        <end position="96"/>
    </location>
</feature>
<evidence type="ECO:0000259" key="15">
    <source>
        <dbReference type="PROSITE" id="PS50929"/>
    </source>
</evidence>
<dbReference type="Gene3D" id="2.70.98.20">
    <property type="entry name" value="Copper amine oxidase, catalytic domain"/>
    <property type="match status" value="1"/>
</dbReference>
<evidence type="ECO:0000256" key="10">
    <source>
        <dbReference type="ARBA" id="ARBA00023136"/>
    </source>
</evidence>
<dbReference type="FunFam" id="1.20.1560.10:FF:000066">
    <property type="entry name" value="ABC multidrug transporter (Eurofung)"/>
    <property type="match status" value="1"/>
</dbReference>
<keyword evidence="11" id="KW-0325">Glycoprotein</keyword>
<dbReference type="InterPro" id="IPR050173">
    <property type="entry name" value="ABC_transporter_C-like"/>
</dbReference>
<dbReference type="Pfam" id="PF09248">
    <property type="entry name" value="DUF1965"/>
    <property type="match status" value="1"/>
</dbReference>
<dbReference type="InterPro" id="IPR027417">
    <property type="entry name" value="P-loop_NTPase"/>
</dbReference>
<dbReference type="GO" id="GO:0016887">
    <property type="term" value="F:ATP hydrolysis activity"/>
    <property type="evidence" value="ECO:0007669"/>
    <property type="project" value="InterPro"/>
</dbReference>
<dbReference type="InterPro" id="IPR015800">
    <property type="entry name" value="Cu_amine_oxidase_N2"/>
</dbReference>
<dbReference type="CDD" id="cd03250">
    <property type="entry name" value="ABCC_MRP_domain1"/>
    <property type="match status" value="1"/>
</dbReference>
<evidence type="ECO:0000256" key="1">
    <source>
        <dbReference type="ARBA" id="ARBA00001935"/>
    </source>
</evidence>
<feature type="transmembrane region" description="Helical" evidence="13">
    <location>
        <begin position="249"/>
        <end position="273"/>
    </location>
</feature>
<dbReference type="OrthoDB" id="6500128at2759"/>
<feature type="transmembrane region" description="Helical" evidence="13">
    <location>
        <begin position="927"/>
        <end position="949"/>
    </location>
</feature>
<dbReference type="InterPro" id="IPR017871">
    <property type="entry name" value="ABC_transporter-like_CS"/>
</dbReference>
<dbReference type="Proteomes" id="UP000546213">
    <property type="component" value="Unassembled WGS sequence"/>
</dbReference>
<feature type="transmembrane region" description="Helical" evidence="13">
    <location>
        <begin position="465"/>
        <end position="490"/>
    </location>
</feature>
<feature type="domain" description="ABC transporter" evidence="14">
    <location>
        <begin position="1208"/>
        <end position="1440"/>
    </location>
</feature>
<feature type="transmembrane region" description="Helical" evidence="13">
    <location>
        <begin position="285"/>
        <end position="306"/>
    </location>
</feature>
<dbReference type="InterPro" id="IPR015328">
    <property type="entry name" value="DUF1965"/>
</dbReference>
<dbReference type="SMART" id="SM00382">
    <property type="entry name" value="AAA"/>
    <property type="match status" value="2"/>
</dbReference>
<dbReference type="CDD" id="cd03244">
    <property type="entry name" value="ABCC_MRP_domain2"/>
    <property type="match status" value="1"/>
</dbReference>
<feature type="transmembrane region" description="Helical" evidence="13">
    <location>
        <begin position="1139"/>
        <end position="1156"/>
    </location>
</feature>
<dbReference type="GO" id="GO:0009308">
    <property type="term" value="P:amine metabolic process"/>
    <property type="evidence" value="ECO:0007669"/>
    <property type="project" value="InterPro"/>
</dbReference>
<keyword evidence="6 13" id="KW-0812">Transmembrane</keyword>
<dbReference type="Pfam" id="PF02727">
    <property type="entry name" value="Cu_amine_oxidN2"/>
    <property type="match status" value="1"/>
</dbReference>
<dbReference type="CDD" id="cd18579">
    <property type="entry name" value="ABC_6TM_ABCC_D1"/>
    <property type="match status" value="1"/>
</dbReference>
<dbReference type="FunFam" id="3.40.50.300:FF:001854">
    <property type="entry name" value="ABC multidrug transporter (Eurofung)"/>
    <property type="match status" value="1"/>
</dbReference>
<dbReference type="GO" id="GO:0005886">
    <property type="term" value="C:plasma membrane"/>
    <property type="evidence" value="ECO:0007669"/>
    <property type="project" value="UniProtKB-SubCell"/>
</dbReference>
<organism evidence="16 17">
    <name type="scientific">Fusarium pseudocircinatum</name>
    <dbReference type="NCBI Taxonomy" id="56676"/>
    <lineage>
        <taxon>Eukaryota</taxon>
        <taxon>Fungi</taxon>
        <taxon>Dikarya</taxon>
        <taxon>Ascomycota</taxon>
        <taxon>Pezizomycotina</taxon>
        <taxon>Sordariomycetes</taxon>
        <taxon>Hypocreomycetidae</taxon>
        <taxon>Hypocreales</taxon>
        <taxon>Nectriaceae</taxon>
        <taxon>Fusarium</taxon>
        <taxon>Fusarium fujikuroi species complex</taxon>
    </lineage>
</organism>
<dbReference type="InterPro" id="IPR011527">
    <property type="entry name" value="ABC1_TM_dom"/>
</dbReference>
<evidence type="ECO:0000256" key="12">
    <source>
        <dbReference type="SAM" id="MobiDB-lite"/>
    </source>
</evidence>
<dbReference type="InterPro" id="IPR036460">
    <property type="entry name" value="Cu_amine_oxidase_C_sf"/>
</dbReference>
<feature type="transmembrane region" description="Helical" evidence="13">
    <location>
        <begin position="381"/>
        <end position="406"/>
    </location>
</feature>
<feature type="compositionally biased region" description="Polar residues" evidence="12">
    <location>
        <begin position="1772"/>
        <end position="1781"/>
    </location>
</feature>
<dbReference type="PROSITE" id="PS50929">
    <property type="entry name" value="ABC_TM1F"/>
    <property type="match status" value="2"/>
</dbReference>
<keyword evidence="5" id="KW-1003">Cell membrane</keyword>
<evidence type="ECO:0000256" key="3">
    <source>
        <dbReference type="ARBA" id="ARBA00009726"/>
    </source>
</evidence>